<protein>
    <submittedName>
        <fullName evidence="2">Uncharacterized protein</fullName>
    </submittedName>
</protein>
<dbReference type="Proteomes" id="UP000886653">
    <property type="component" value="Unassembled WGS sequence"/>
</dbReference>
<dbReference type="OrthoDB" id="2938349at2759"/>
<comment type="caution">
    <text evidence="2">The sequence shown here is derived from an EMBL/GenBank/DDBJ whole genome shotgun (WGS) entry which is preliminary data.</text>
</comment>
<dbReference type="EMBL" id="MU167213">
    <property type="protein sequence ID" value="KAG0151448.1"/>
    <property type="molecule type" value="Genomic_DNA"/>
</dbReference>
<reference evidence="2" key="1">
    <citation type="submission" date="2013-11" db="EMBL/GenBank/DDBJ databases">
        <title>Genome sequence of the fusiform rust pathogen reveals effectors for host alternation and coevolution with pine.</title>
        <authorList>
            <consortium name="DOE Joint Genome Institute"/>
            <person name="Smith K."/>
            <person name="Pendleton A."/>
            <person name="Kubisiak T."/>
            <person name="Anderson C."/>
            <person name="Salamov A."/>
            <person name="Aerts A."/>
            <person name="Riley R."/>
            <person name="Clum A."/>
            <person name="Lindquist E."/>
            <person name="Ence D."/>
            <person name="Campbell M."/>
            <person name="Kronenberg Z."/>
            <person name="Feau N."/>
            <person name="Dhillon B."/>
            <person name="Hamelin R."/>
            <person name="Burleigh J."/>
            <person name="Smith J."/>
            <person name="Yandell M."/>
            <person name="Nelson C."/>
            <person name="Grigoriev I."/>
            <person name="Davis J."/>
        </authorList>
    </citation>
    <scope>NUCLEOTIDE SEQUENCE</scope>
    <source>
        <strain evidence="2">G11</strain>
    </source>
</reference>
<feature type="compositionally biased region" description="Polar residues" evidence="1">
    <location>
        <begin position="42"/>
        <end position="54"/>
    </location>
</feature>
<feature type="region of interest" description="Disordered" evidence="1">
    <location>
        <begin position="39"/>
        <end position="61"/>
    </location>
</feature>
<keyword evidence="3" id="KW-1185">Reference proteome</keyword>
<gene>
    <name evidence="2" type="ORF">CROQUDRAFT_651294</name>
</gene>
<evidence type="ECO:0000313" key="2">
    <source>
        <dbReference type="EMBL" id="KAG0151448.1"/>
    </source>
</evidence>
<accession>A0A9P6TI50</accession>
<evidence type="ECO:0000256" key="1">
    <source>
        <dbReference type="SAM" id="MobiDB-lite"/>
    </source>
</evidence>
<proteinExistence type="predicted"/>
<evidence type="ECO:0000313" key="3">
    <source>
        <dbReference type="Proteomes" id="UP000886653"/>
    </source>
</evidence>
<dbReference type="AlphaFoldDB" id="A0A9P6TI50"/>
<name>A0A9P6TI50_9BASI</name>
<sequence>MNICLCSSCVTKTCVGKDGNKIPGQFVSRQVQLKHHLADVDASTSSHKPPSLDSSPEPEIAEDQNLNSEGLDLGYEQLQLDACDTSLTVITLLGVFLGWLHLFCELSSVKCGIARDFLLQMFQLAWQHPLLDDTGHHRLPKDIRTTIKSLSVILELEKQICCATCFSLYKPSDAPWLCSYKKSQKA</sequence>
<organism evidence="2 3">
    <name type="scientific">Cronartium quercuum f. sp. fusiforme G11</name>
    <dbReference type="NCBI Taxonomy" id="708437"/>
    <lineage>
        <taxon>Eukaryota</taxon>
        <taxon>Fungi</taxon>
        <taxon>Dikarya</taxon>
        <taxon>Basidiomycota</taxon>
        <taxon>Pucciniomycotina</taxon>
        <taxon>Pucciniomycetes</taxon>
        <taxon>Pucciniales</taxon>
        <taxon>Coleosporiaceae</taxon>
        <taxon>Cronartium</taxon>
    </lineage>
</organism>